<evidence type="ECO:0000313" key="3">
    <source>
        <dbReference type="Proteomes" id="UP000028349"/>
    </source>
</evidence>
<keyword evidence="3" id="KW-1185">Reference proteome</keyword>
<dbReference type="KEGG" id="cant:NCTC13489_01346"/>
<name>A0A448NQQ3_9FLAO</name>
<evidence type="ECO:0000313" key="2">
    <source>
        <dbReference type="EMBL" id="VEH99125.1"/>
    </source>
</evidence>
<dbReference type="AlphaFoldDB" id="A0A448NQQ3"/>
<dbReference type="Proteomes" id="UP000270036">
    <property type="component" value="Chromosome"/>
</dbReference>
<dbReference type="EMBL" id="JPEP01000002">
    <property type="protein sequence ID" value="KEY18987.1"/>
    <property type="molecule type" value="Genomic_DNA"/>
</dbReference>
<gene>
    <name evidence="1" type="ORF">HY04_11090</name>
    <name evidence="2" type="ORF">NCTC13489_01346</name>
</gene>
<dbReference type="STRING" id="266748.HY04_11090"/>
<sequence length="326" mass="38634">MSKKEEKYSKVKTEGVFNLNQTAKEFNLTTAELVAFHNQYCAIHELLPLSLPKYVEYIYLPTKNFLERDIKLLKSTKLTLPEELSDKTYGVMINFLPKDLKIHYKIKVKRTAHFLEIFKEKTYINNEEINQTIEQLFEKAEQVLYPLQIITDEKGRLFQIINSEEIKKRWEKDCKPKLEDYYKSETAENIISKLDQSFEDVNEKKELLERNLFYKLFFQPLYTSYPDFFKQKRLQIYFSSISNEISYGADCTLEREFTRGDKIALRISGKEEGNIFNENIEKGEIELLYKFHKKSKEIFSITGFASAVEDGVPHKIVFQLYEMQNS</sequence>
<dbReference type="Proteomes" id="UP000028349">
    <property type="component" value="Unassembled WGS sequence"/>
</dbReference>
<evidence type="ECO:0000313" key="4">
    <source>
        <dbReference type="Proteomes" id="UP000270036"/>
    </source>
</evidence>
<protein>
    <submittedName>
        <fullName evidence="2">Uncharacterized protein</fullName>
    </submittedName>
</protein>
<dbReference type="OrthoDB" id="1231534at2"/>
<dbReference type="RefSeq" id="WP_034719715.1">
    <property type="nucleotide sequence ID" value="NZ_FOIX01000004.1"/>
</dbReference>
<dbReference type="EMBL" id="LR134441">
    <property type="protein sequence ID" value="VEH99125.1"/>
    <property type="molecule type" value="Genomic_DNA"/>
</dbReference>
<evidence type="ECO:0000313" key="1">
    <source>
        <dbReference type="EMBL" id="KEY18987.1"/>
    </source>
</evidence>
<proteinExistence type="predicted"/>
<reference evidence="1 3" key="1">
    <citation type="submission" date="2014-07" db="EMBL/GenBank/DDBJ databases">
        <authorList>
            <person name="Pisani N.G."/>
            <person name="Newman J.D."/>
        </authorList>
    </citation>
    <scope>NUCLEOTIDE SEQUENCE [LARGE SCALE GENOMIC DNA]</scope>
    <source>
        <strain evidence="1 3">LMG 24720</strain>
    </source>
</reference>
<organism evidence="2 4">
    <name type="scientific">Kaistella antarctica</name>
    <dbReference type="NCBI Taxonomy" id="266748"/>
    <lineage>
        <taxon>Bacteria</taxon>
        <taxon>Pseudomonadati</taxon>
        <taxon>Bacteroidota</taxon>
        <taxon>Flavobacteriia</taxon>
        <taxon>Flavobacteriales</taxon>
        <taxon>Weeksellaceae</taxon>
        <taxon>Chryseobacterium group</taxon>
        <taxon>Kaistella</taxon>
    </lineage>
</organism>
<accession>A0A448NQQ3</accession>
<reference evidence="2 4" key="2">
    <citation type="submission" date="2018-12" db="EMBL/GenBank/DDBJ databases">
        <authorList>
            <consortium name="Pathogen Informatics"/>
        </authorList>
    </citation>
    <scope>NUCLEOTIDE SEQUENCE [LARGE SCALE GENOMIC DNA]</scope>
    <source>
        <strain evidence="2 4">NCTC13489</strain>
    </source>
</reference>